<dbReference type="PANTHER" id="PTHR37690">
    <property type="entry name" value="CHORISMATE DEHYDRATASE"/>
    <property type="match status" value="1"/>
</dbReference>
<evidence type="ECO:0000256" key="4">
    <source>
        <dbReference type="HAMAP-Rule" id="MF_00995"/>
    </source>
</evidence>
<evidence type="ECO:0000313" key="5">
    <source>
        <dbReference type="EMBL" id="MBK3331811.1"/>
    </source>
</evidence>
<evidence type="ECO:0000256" key="2">
    <source>
        <dbReference type="ARBA" id="ARBA00022428"/>
    </source>
</evidence>
<evidence type="ECO:0000256" key="1">
    <source>
        <dbReference type="ARBA" id="ARBA00004863"/>
    </source>
</evidence>
<name>A0ABS1GG17_9AQUI</name>
<keyword evidence="6" id="KW-1185">Reference proteome</keyword>
<comment type="caution">
    <text evidence="5">The sequence shown here is derived from an EMBL/GenBank/DDBJ whole genome shotgun (WGS) entry which is preliminary data.</text>
</comment>
<dbReference type="Gene3D" id="3.40.190.10">
    <property type="entry name" value="Periplasmic binding protein-like II"/>
    <property type="match status" value="2"/>
</dbReference>
<dbReference type="SUPFAM" id="SSF53850">
    <property type="entry name" value="Periplasmic binding protein-like II"/>
    <property type="match status" value="1"/>
</dbReference>
<comment type="function">
    <text evidence="4">Catalyzes the dehydration of chorismate into 3-[(1-carboxyvinyl)oxy]benzoate, a step in the biosynthesis of menaquinone (MK, vitamin K2).</text>
</comment>
<accession>A0ABS1GG17</accession>
<dbReference type="InterPro" id="IPR003773">
    <property type="entry name" value="Menaquinone_biosynth"/>
</dbReference>
<dbReference type="CDD" id="cd13634">
    <property type="entry name" value="PBP2_Sco4506"/>
    <property type="match status" value="1"/>
</dbReference>
<dbReference type="PANTHER" id="PTHR37690:SF1">
    <property type="entry name" value="CHORISMATE DEHYDRATASE"/>
    <property type="match status" value="1"/>
</dbReference>
<evidence type="ECO:0000313" key="6">
    <source>
        <dbReference type="Proteomes" id="UP000772812"/>
    </source>
</evidence>
<sequence>MKIGWIDYLNTMPFDFELTGVKPDINYTLIRGVPSQINSLFSQKKVDIGFISSAHYMENFNQYLIFPELSISSYNKVKSVIILSDSPLKEIDTIYLTGESKTSRYLTKVIFEKFFGKVPDYRELNGNLEEKKAVLLIGDSAIKYADAKKYRYDLSQIWAEKTGLPFVFALWCVHRNYYERHISETVKLWKALKDSKEIFFKEIDRFLTDSRKIEYLKNLDYCLTQEHIESLKLFGSYLKELGILKEEPQFHFVEVKDELGQI</sequence>
<dbReference type="RefSeq" id="WP_200673213.1">
    <property type="nucleotide sequence ID" value="NZ_JAACYA010000001.1"/>
</dbReference>
<keyword evidence="2 4" id="KW-0474">Menaquinone biosynthesis</keyword>
<organism evidence="5 6">
    <name type="scientific">Persephonella atlantica</name>
    <dbReference type="NCBI Taxonomy" id="2699429"/>
    <lineage>
        <taxon>Bacteria</taxon>
        <taxon>Pseudomonadati</taxon>
        <taxon>Aquificota</taxon>
        <taxon>Aquificia</taxon>
        <taxon>Aquificales</taxon>
        <taxon>Hydrogenothermaceae</taxon>
        <taxon>Persephonella</taxon>
    </lineage>
</organism>
<comment type="catalytic activity">
    <reaction evidence="4">
        <text>chorismate = 3-[(1-carboxyvinyl)-oxy]benzoate + H2O</text>
        <dbReference type="Rhea" id="RHEA:40051"/>
        <dbReference type="ChEBI" id="CHEBI:15377"/>
        <dbReference type="ChEBI" id="CHEBI:29748"/>
        <dbReference type="ChEBI" id="CHEBI:76981"/>
        <dbReference type="EC" id="4.2.1.151"/>
    </reaction>
</comment>
<dbReference type="Proteomes" id="UP000772812">
    <property type="component" value="Unassembled WGS sequence"/>
</dbReference>
<dbReference type="Pfam" id="PF02621">
    <property type="entry name" value="VitK2_biosynth"/>
    <property type="match status" value="1"/>
</dbReference>
<dbReference type="InterPro" id="IPR030868">
    <property type="entry name" value="MqnA"/>
</dbReference>
<reference evidence="5 6" key="1">
    <citation type="journal article" date="2021" name="Syst. Appl. Microbiol.">
        <title>Persephonella atlantica sp. nov.: How to adapt to physico-chemical gradients in high temperature hydrothermal habitats.</title>
        <authorList>
            <person name="Francois D.X."/>
            <person name="Godfroy A."/>
            <person name="Mathien C."/>
            <person name="Aube J."/>
            <person name="Cathalot C."/>
            <person name="Lesongeur F."/>
            <person name="L'Haridon S."/>
            <person name="Philippon X."/>
            <person name="Roussel E.G."/>
        </authorList>
    </citation>
    <scope>NUCLEOTIDE SEQUENCE [LARGE SCALE GENOMIC DNA]</scope>
    <source>
        <strain evidence="5 6">MO1340</strain>
    </source>
</reference>
<proteinExistence type="inferred from homology"/>
<gene>
    <name evidence="4" type="primary">mqnA</name>
    <name evidence="5" type="ORF">GWK41_01865</name>
</gene>
<dbReference type="EMBL" id="JAACYA010000001">
    <property type="protein sequence ID" value="MBK3331811.1"/>
    <property type="molecule type" value="Genomic_DNA"/>
</dbReference>
<comment type="similarity">
    <text evidence="4">Belongs to the MqnA/MqnD family. MqnA subfamily.</text>
</comment>
<dbReference type="EC" id="4.2.1.151" evidence="4"/>
<keyword evidence="3 4" id="KW-0456">Lyase</keyword>
<dbReference type="HAMAP" id="MF_00995">
    <property type="entry name" value="MqnA"/>
    <property type="match status" value="1"/>
</dbReference>
<comment type="pathway">
    <text evidence="1 4">Quinol/quinone metabolism; menaquinone biosynthesis.</text>
</comment>
<protein>
    <recommendedName>
        <fullName evidence="4">Chorismate dehydratase</fullName>
        <ecNumber evidence="4">4.2.1.151</ecNumber>
    </recommendedName>
    <alternativeName>
        <fullName evidence="4">Menaquinone biosynthetic enzyme MqnA</fullName>
    </alternativeName>
</protein>
<evidence type="ECO:0000256" key="3">
    <source>
        <dbReference type="ARBA" id="ARBA00023239"/>
    </source>
</evidence>